<evidence type="ECO:0000259" key="1">
    <source>
        <dbReference type="PROSITE" id="PS51186"/>
    </source>
</evidence>
<evidence type="ECO:0000313" key="2">
    <source>
        <dbReference type="EMBL" id="PWJ89650.1"/>
    </source>
</evidence>
<reference evidence="2 3" key="1">
    <citation type="submission" date="2018-05" db="EMBL/GenBank/DDBJ databases">
        <title>Genomic Encyclopedia of Type Strains, Phase IV (KMG-IV): sequencing the most valuable type-strain genomes for metagenomic binning, comparative biology and taxonomic classification.</title>
        <authorList>
            <person name="Goeker M."/>
        </authorList>
    </citation>
    <scope>NUCLEOTIDE SEQUENCE [LARGE SCALE GENOMIC DNA]</scope>
    <source>
        <strain evidence="2 3">DSM 24906</strain>
    </source>
</reference>
<dbReference type="PROSITE" id="PS51186">
    <property type="entry name" value="GNAT"/>
    <property type="match status" value="1"/>
</dbReference>
<dbReference type="Gene3D" id="3.40.630.30">
    <property type="match status" value="1"/>
</dbReference>
<dbReference type="CDD" id="cd04301">
    <property type="entry name" value="NAT_SF"/>
    <property type="match status" value="1"/>
</dbReference>
<evidence type="ECO:0000313" key="3">
    <source>
        <dbReference type="Proteomes" id="UP000245921"/>
    </source>
</evidence>
<dbReference type="AlphaFoldDB" id="A0AA45C5U2"/>
<dbReference type="Proteomes" id="UP000245921">
    <property type="component" value="Unassembled WGS sequence"/>
</dbReference>
<keyword evidence="3" id="KW-1185">Reference proteome</keyword>
<organism evidence="2 3">
    <name type="scientific">Oceanotoga teriensis</name>
    <dbReference type="NCBI Taxonomy" id="515440"/>
    <lineage>
        <taxon>Bacteria</taxon>
        <taxon>Thermotogati</taxon>
        <taxon>Thermotogota</taxon>
        <taxon>Thermotogae</taxon>
        <taxon>Petrotogales</taxon>
        <taxon>Petrotogaceae</taxon>
        <taxon>Oceanotoga</taxon>
    </lineage>
</organism>
<protein>
    <submittedName>
        <fullName evidence="2">Ribosomal-protein-alanine N-acetyltransferase</fullName>
    </submittedName>
</protein>
<dbReference type="InterPro" id="IPR000182">
    <property type="entry name" value="GNAT_dom"/>
</dbReference>
<dbReference type="InterPro" id="IPR016181">
    <property type="entry name" value="Acyl_CoA_acyltransferase"/>
</dbReference>
<sequence length="173" mass="20619">MLIEKAELKDLESIMKIEYESFDTDIAENEKIFKKRIKNFSDGFYIIKIKNEVIGYICSELWEYEENLNIEKFELNHSMDKFHKMNGTELYISSFGLLKNYRKKGFGKVLFDVLMNRITQKYDIKSVVLIVSEKWEAAKKIYIDHGFENIKVLNDFFNDEEDGIIMRKKLNIV</sequence>
<gene>
    <name evidence="2" type="ORF">C7380_11453</name>
</gene>
<accession>A0AA45C5U2</accession>
<dbReference type="EMBL" id="QGGI01000014">
    <property type="protein sequence ID" value="PWJ89650.1"/>
    <property type="molecule type" value="Genomic_DNA"/>
</dbReference>
<name>A0AA45C5U2_9BACT</name>
<dbReference type="SUPFAM" id="SSF55729">
    <property type="entry name" value="Acyl-CoA N-acyltransferases (Nat)"/>
    <property type="match status" value="1"/>
</dbReference>
<dbReference type="RefSeq" id="WP_109605422.1">
    <property type="nucleotide sequence ID" value="NZ_JAMHJO010000013.1"/>
</dbReference>
<feature type="domain" description="N-acetyltransferase" evidence="1">
    <location>
        <begin position="1"/>
        <end position="171"/>
    </location>
</feature>
<dbReference type="Pfam" id="PF00583">
    <property type="entry name" value="Acetyltransf_1"/>
    <property type="match status" value="1"/>
</dbReference>
<proteinExistence type="predicted"/>
<dbReference type="GO" id="GO:0016747">
    <property type="term" value="F:acyltransferase activity, transferring groups other than amino-acyl groups"/>
    <property type="evidence" value="ECO:0007669"/>
    <property type="project" value="InterPro"/>
</dbReference>
<comment type="caution">
    <text evidence="2">The sequence shown here is derived from an EMBL/GenBank/DDBJ whole genome shotgun (WGS) entry which is preliminary data.</text>
</comment>